<dbReference type="InterPro" id="IPR008927">
    <property type="entry name" value="6-PGluconate_DH-like_C_sf"/>
</dbReference>
<evidence type="ECO:0000256" key="6">
    <source>
        <dbReference type="PIRSR" id="PIRSR000193-1"/>
    </source>
</evidence>
<dbReference type="UniPathway" id="UPA00098">
    <property type="reaction ID" value="UER00361"/>
</dbReference>
<feature type="domain" description="Pyrroline-5-carboxylate reductase dimerisation" evidence="8">
    <location>
        <begin position="157"/>
        <end position="262"/>
    </location>
</feature>
<dbReference type="PIRSF" id="PIRSF000193">
    <property type="entry name" value="Pyrrol-5-carb_rd"/>
    <property type="match status" value="1"/>
</dbReference>
<comment type="catalytic activity">
    <reaction evidence="4">
        <text>L-proline + NAD(+) = (S)-1-pyrroline-5-carboxylate + NADH + 2 H(+)</text>
        <dbReference type="Rhea" id="RHEA:14105"/>
        <dbReference type="ChEBI" id="CHEBI:15378"/>
        <dbReference type="ChEBI" id="CHEBI:17388"/>
        <dbReference type="ChEBI" id="CHEBI:57540"/>
        <dbReference type="ChEBI" id="CHEBI:57945"/>
        <dbReference type="ChEBI" id="CHEBI:60039"/>
        <dbReference type="EC" id="1.5.1.2"/>
    </reaction>
</comment>
<dbReference type="Proteomes" id="UP000247763">
    <property type="component" value="Chromosome"/>
</dbReference>
<proteinExistence type="inferred from homology"/>
<evidence type="ECO:0000259" key="7">
    <source>
        <dbReference type="Pfam" id="PF03807"/>
    </source>
</evidence>
<dbReference type="EMBL" id="CP029479">
    <property type="protein sequence ID" value="AWM76890.1"/>
    <property type="molecule type" value="Genomic_DNA"/>
</dbReference>
<dbReference type="NCBIfam" id="TIGR00112">
    <property type="entry name" value="proC"/>
    <property type="match status" value="1"/>
</dbReference>
<dbReference type="PANTHER" id="PTHR11645:SF0">
    <property type="entry name" value="PYRROLINE-5-CARBOXYLATE REDUCTASE 3"/>
    <property type="match status" value="1"/>
</dbReference>
<evidence type="ECO:0000259" key="8">
    <source>
        <dbReference type="Pfam" id="PF14748"/>
    </source>
</evidence>
<accession>A0A2Z3HU82</accession>
<dbReference type="InterPro" id="IPR028939">
    <property type="entry name" value="P5C_Rdtase_cat_N"/>
</dbReference>
<dbReference type="Gene3D" id="1.10.3730.10">
    <property type="entry name" value="ProC C-terminal domain-like"/>
    <property type="match status" value="1"/>
</dbReference>
<keyword evidence="10" id="KW-1185">Reference proteome</keyword>
<dbReference type="GO" id="GO:0055129">
    <property type="term" value="P:L-proline biosynthetic process"/>
    <property type="evidence" value="ECO:0007669"/>
    <property type="project" value="UniProtKB-UniRule"/>
</dbReference>
<dbReference type="InterPro" id="IPR000304">
    <property type="entry name" value="Pyrroline-COOH_reductase"/>
</dbReference>
<keyword evidence="4" id="KW-0641">Proline biosynthesis</keyword>
<organism evidence="9 10">
    <name type="scientific">Phenylobacterium parvum</name>
    <dbReference type="NCBI Taxonomy" id="2201350"/>
    <lineage>
        <taxon>Bacteria</taxon>
        <taxon>Pseudomonadati</taxon>
        <taxon>Pseudomonadota</taxon>
        <taxon>Alphaproteobacteria</taxon>
        <taxon>Caulobacterales</taxon>
        <taxon>Caulobacteraceae</taxon>
        <taxon>Phenylobacterium</taxon>
    </lineage>
</organism>
<evidence type="ECO:0000256" key="4">
    <source>
        <dbReference type="HAMAP-Rule" id="MF_01925"/>
    </source>
</evidence>
<comment type="function">
    <text evidence="4">Catalyzes the reduction of 1-pyrroline-5-carboxylate (PCA) to L-proline.</text>
</comment>
<dbReference type="EC" id="1.5.1.2" evidence="4 5"/>
<evidence type="ECO:0000313" key="10">
    <source>
        <dbReference type="Proteomes" id="UP000247763"/>
    </source>
</evidence>
<evidence type="ECO:0000256" key="3">
    <source>
        <dbReference type="ARBA" id="ARBA00023002"/>
    </source>
</evidence>
<evidence type="ECO:0000256" key="1">
    <source>
        <dbReference type="ARBA" id="ARBA00005525"/>
    </source>
</evidence>
<dbReference type="AlphaFoldDB" id="A0A2Z3HU82"/>
<dbReference type="InterPro" id="IPR036291">
    <property type="entry name" value="NAD(P)-bd_dom_sf"/>
</dbReference>
<evidence type="ECO:0000313" key="9">
    <source>
        <dbReference type="EMBL" id="AWM76890.1"/>
    </source>
</evidence>
<name>A0A2Z3HU82_9CAUL</name>
<dbReference type="PANTHER" id="PTHR11645">
    <property type="entry name" value="PYRROLINE-5-CARBOXYLATE REDUCTASE"/>
    <property type="match status" value="1"/>
</dbReference>
<comment type="pathway">
    <text evidence="4">Amino-acid biosynthesis; L-proline biosynthesis; L-proline from L-glutamate 5-semialdehyde: step 1/1.</text>
</comment>
<dbReference type="Gene3D" id="3.40.50.720">
    <property type="entry name" value="NAD(P)-binding Rossmann-like Domain"/>
    <property type="match status" value="1"/>
</dbReference>
<gene>
    <name evidence="4 9" type="primary">proC</name>
    <name evidence="9" type="ORF">HYN04_03420</name>
</gene>
<dbReference type="SUPFAM" id="SSF51735">
    <property type="entry name" value="NAD(P)-binding Rossmann-fold domains"/>
    <property type="match status" value="1"/>
</dbReference>
<evidence type="ECO:0000256" key="2">
    <source>
        <dbReference type="ARBA" id="ARBA00022857"/>
    </source>
</evidence>
<dbReference type="HAMAP" id="MF_01925">
    <property type="entry name" value="P5C_reductase"/>
    <property type="match status" value="1"/>
</dbReference>
<keyword evidence="4" id="KW-0028">Amino-acid biosynthesis</keyword>
<sequence length="264" mass="26024">MTPVLMLGAGRLGGALIEGWSRFGGPAPSDLLILDPSPSPAALAAGQAGAALSPGPRDFARAGVILLAVKPQVWREAAAAISPHLAPGAVIVSVAAGVRAADISSAFGGRKVARVMPTTAVAVGRGVASLYGADPEAIARARDLFGPVATVVELAEEELLHAATGVSGSAPAYFYAFVEALEAAGAAAGLPAAASRDLARATMVGAAALLDASGEDPAELRRQVTSPGGTTEAALAILMGQAGLGPLLRDAVAAAARRSEELGG</sequence>
<dbReference type="FunFam" id="1.10.3730.10:FF:000001">
    <property type="entry name" value="Pyrroline-5-carboxylate reductase"/>
    <property type="match status" value="1"/>
</dbReference>
<feature type="binding site" evidence="6">
    <location>
        <begin position="7"/>
        <end position="12"/>
    </location>
    <ligand>
        <name>NADP(+)</name>
        <dbReference type="ChEBI" id="CHEBI:58349"/>
    </ligand>
</feature>
<protein>
    <recommendedName>
        <fullName evidence="4 5">Pyrroline-5-carboxylate reductase</fullName>
        <shortName evidence="4">P5C reductase</shortName>
        <shortName evidence="4">P5CR</shortName>
        <ecNumber evidence="4 5">1.5.1.2</ecNumber>
    </recommendedName>
    <alternativeName>
        <fullName evidence="4">PCA reductase</fullName>
    </alternativeName>
</protein>
<dbReference type="InterPro" id="IPR029036">
    <property type="entry name" value="P5CR_dimer"/>
</dbReference>
<reference evidence="10" key="1">
    <citation type="submission" date="2018-05" db="EMBL/GenBank/DDBJ databases">
        <title>Genome sequencing of Phenylobacterium sp. HYN0004.</title>
        <authorList>
            <person name="Yi H."/>
            <person name="Baek C."/>
        </authorList>
    </citation>
    <scope>NUCLEOTIDE SEQUENCE [LARGE SCALE GENOMIC DNA]</scope>
    <source>
        <strain evidence="10">HYN0004</strain>
    </source>
</reference>
<dbReference type="KEGG" id="phb:HYN04_03420"/>
<feature type="domain" description="Pyrroline-5-carboxylate reductase catalytic N-terminal" evidence="7">
    <location>
        <begin position="6"/>
        <end position="97"/>
    </location>
</feature>
<comment type="similarity">
    <text evidence="1 4">Belongs to the pyrroline-5-carboxylate reductase family.</text>
</comment>
<dbReference type="SUPFAM" id="SSF48179">
    <property type="entry name" value="6-phosphogluconate dehydrogenase C-terminal domain-like"/>
    <property type="match status" value="1"/>
</dbReference>
<feature type="binding site" evidence="6">
    <location>
        <begin position="68"/>
        <end position="71"/>
    </location>
    <ligand>
        <name>NADP(+)</name>
        <dbReference type="ChEBI" id="CHEBI:58349"/>
    </ligand>
</feature>
<dbReference type="GO" id="GO:0005737">
    <property type="term" value="C:cytoplasm"/>
    <property type="evidence" value="ECO:0007669"/>
    <property type="project" value="UniProtKB-SubCell"/>
</dbReference>
<comment type="subcellular location">
    <subcellularLocation>
        <location evidence="4">Cytoplasm</location>
    </subcellularLocation>
</comment>
<keyword evidence="3 4" id="KW-0560">Oxidoreductase</keyword>
<keyword evidence="2 4" id="KW-0521">NADP</keyword>
<comment type="catalytic activity">
    <reaction evidence="4">
        <text>L-proline + NADP(+) = (S)-1-pyrroline-5-carboxylate + NADPH + 2 H(+)</text>
        <dbReference type="Rhea" id="RHEA:14109"/>
        <dbReference type="ChEBI" id="CHEBI:15378"/>
        <dbReference type="ChEBI" id="CHEBI:17388"/>
        <dbReference type="ChEBI" id="CHEBI:57783"/>
        <dbReference type="ChEBI" id="CHEBI:58349"/>
        <dbReference type="ChEBI" id="CHEBI:60039"/>
        <dbReference type="EC" id="1.5.1.2"/>
    </reaction>
</comment>
<dbReference type="RefSeq" id="WP_110449459.1">
    <property type="nucleotide sequence ID" value="NZ_CP029479.1"/>
</dbReference>
<dbReference type="Pfam" id="PF03807">
    <property type="entry name" value="F420_oxidored"/>
    <property type="match status" value="1"/>
</dbReference>
<keyword evidence="4" id="KW-0963">Cytoplasm</keyword>
<evidence type="ECO:0000256" key="5">
    <source>
        <dbReference type="NCBIfam" id="TIGR00112"/>
    </source>
</evidence>
<dbReference type="GO" id="GO:0004735">
    <property type="term" value="F:pyrroline-5-carboxylate reductase activity"/>
    <property type="evidence" value="ECO:0007669"/>
    <property type="project" value="UniProtKB-UniRule"/>
</dbReference>
<dbReference type="Pfam" id="PF14748">
    <property type="entry name" value="P5CR_dimer"/>
    <property type="match status" value="1"/>
</dbReference>
<dbReference type="OrthoDB" id="9805754at2"/>